<protein>
    <submittedName>
        <fullName evidence="3">Uncharacterized protein</fullName>
    </submittedName>
</protein>
<name>A0A660LGT4_9ACTN</name>
<dbReference type="RefSeq" id="WP_147447804.1">
    <property type="nucleotide sequence ID" value="NZ_RBIL01000001.1"/>
</dbReference>
<accession>A0A660LGT4</accession>
<keyword evidence="2" id="KW-0472">Membrane</keyword>
<dbReference type="Proteomes" id="UP000278962">
    <property type="component" value="Unassembled WGS sequence"/>
</dbReference>
<gene>
    <name evidence="3" type="ORF">C8N24_2933</name>
</gene>
<organism evidence="3 4">
    <name type="scientific">Solirubrobacter pauli</name>
    <dbReference type="NCBI Taxonomy" id="166793"/>
    <lineage>
        <taxon>Bacteria</taxon>
        <taxon>Bacillati</taxon>
        <taxon>Actinomycetota</taxon>
        <taxon>Thermoleophilia</taxon>
        <taxon>Solirubrobacterales</taxon>
        <taxon>Solirubrobacteraceae</taxon>
        <taxon>Solirubrobacter</taxon>
    </lineage>
</organism>
<evidence type="ECO:0000256" key="1">
    <source>
        <dbReference type="SAM" id="MobiDB-lite"/>
    </source>
</evidence>
<proteinExistence type="predicted"/>
<dbReference type="AlphaFoldDB" id="A0A660LGT4"/>
<keyword evidence="2" id="KW-0812">Transmembrane</keyword>
<keyword evidence="2" id="KW-1133">Transmembrane helix</keyword>
<reference evidence="3 4" key="1">
    <citation type="submission" date="2018-10" db="EMBL/GenBank/DDBJ databases">
        <title>Genomic Encyclopedia of Archaeal and Bacterial Type Strains, Phase II (KMG-II): from individual species to whole genera.</title>
        <authorList>
            <person name="Goeker M."/>
        </authorList>
    </citation>
    <scope>NUCLEOTIDE SEQUENCE [LARGE SCALE GENOMIC DNA]</scope>
    <source>
        <strain evidence="3 4">DSM 14954</strain>
    </source>
</reference>
<evidence type="ECO:0000313" key="3">
    <source>
        <dbReference type="EMBL" id="RKQ93073.1"/>
    </source>
</evidence>
<evidence type="ECO:0000313" key="4">
    <source>
        <dbReference type="Proteomes" id="UP000278962"/>
    </source>
</evidence>
<comment type="caution">
    <text evidence="3">The sequence shown here is derived from an EMBL/GenBank/DDBJ whole genome shotgun (WGS) entry which is preliminary data.</text>
</comment>
<keyword evidence="4" id="KW-1185">Reference proteome</keyword>
<evidence type="ECO:0000256" key="2">
    <source>
        <dbReference type="SAM" id="Phobius"/>
    </source>
</evidence>
<dbReference type="EMBL" id="RBIL01000001">
    <property type="protein sequence ID" value="RKQ93073.1"/>
    <property type="molecule type" value="Genomic_DNA"/>
</dbReference>
<sequence>MTRLPELERELLRAAQVLERRRRPWWRISLLGGGATLALAATAYATAQLLLPEGDPVPKAPPAQRASLPQLDPGSSRLTSLRADDPEGGLPWGLSVSRSKDGHLVCAQVGRVQGGKLGVVGRDGTFDDDGAFHPLAPDANQGGSCGGMPPDGNLVLGTDGPPIPASGFTGSFLSPAGGCREDVPASTMSPQTRRKLRNVPVCRASSLRVVKYGFAGRDAVTVEYGGRRITANPDESGAYLFVLEPRKTPLTLTVTYKDGRVCRSSFPRPPADLPPDC</sequence>
<dbReference type="OrthoDB" id="5244326at2"/>
<feature type="transmembrane region" description="Helical" evidence="2">
    <location>
        <begin position="28"/>
        <end position="51"/>
    </location>
</feature>
<feature type="region of interest" description="Disordered" evidence="1">
    <location>
        <begin position="55"/>
        <end position="90"/>
    </location>
</feature>